<sequence>MGDCVHGADARRTPHEIALLRGGPRAAVTVAVVALHLRGVLEAGPPGTVRASRPTEAGDAEHPLPPLPPLPPVGVPLDPPATDGARPAGAVDTTYRALILESAVHGALDEPTGLGELVRHPEVRWAVAEVRVGLAEAGLLTCPLLRPTRAARRRARALREQHPLPAVRRGLTPDDTLLAVALHGEQGLRVFVPRFALRAGLTARVRIGNKSMLRPSRSSGTYGGSGGFHYCGGGGGGGCGGGM</sequence>
<name>A0ABZ1GXJ4_9ACTN</name>
<keyword evidence="3" id="KW-1185">Reference proteome</keyword>
<dbReference type="RefSeq" id="WP_326755627.1">
    <property type="nucleotide sequence ID" value="NZ_CP109134.1"/>
</dbReference>
<evidence type="ECO:0000313" key="2">
    <source>
        <dbReference type="EMBL" id="WSD09891.1"/>
    </source>
</evidence>
<evidence type="ECO:0000313" key="3">
    <source>
        <dbReference type="Proteomes" id="UP001335325"/>
    </source>
</evidence>
<dbReference type="EMBL" id="CP109134">
    <property type="protein sequence ID" value="WSD09891.1"/>
    <property type="molecule type" value="Genomic_DNA"/>
</dbReference>
<evidence type="ECO:0000256" key="1">
    <source>
        <dbReference type="SAM" id="MobiDB-lite"/>
    </source>
</evidence>
<accession>A0ABZ1GXJ4</accession>
<feature type="region of interest" description="Disordered" evidence="1">
    <location>
        <begin position="43"/>
        <end position="69"/>
    </location>
</feature>
<reference evidence="2 3" key="1">
    <citation type="submission" date="2022-10" db="EMBL/GenBank/DDBJ databases">
        <title>The complete genomes of actinobacterial strains from the NBC collection.</title>
        <authorList>
            <person name="Joergensen T.S."/>
            <person name="Alvarez Arevalo M."/>
            <person name="Sterndorff E.B."/>
            <person name="Faurdal D."/>
            <person name="Vuksanovic O."/>
            <person name="Mourched A.-S."/>
            <person name="Charusanti P."/>
            <person name="Shaw S."/>
            <person name="Blin K."/>
            <person name="Weber T."/>
        </authorList>
    </citation>
    <scope>NUCLEOTIDE SEQUENCE [LARGE SCALE GENOMIC DNA]</scope>
    <source>
        <strain evidence="2 3">NBC 01753</strain>
    </source>
</reference>
<gene>
    <name evidence="2" type="ORF">OIE73_31985</name>
</gene>
<protein>
    <submittedName>
        <fullName evidence="2">TIGR04222 domain-containing membrane protein</fullName>
    </submittedName>
</protein>
<dbReference type="Proteomes" id="UP001335325">
    <property type="component" value="Chromosome"/>
</dbReference>
<dbReference type="GeneID" id="91547293"/>
<proteinExistence type="predicted"/>
<organism evidence="2 3">
    <name type="scientific">Streptomyces hirsutus</name>
    <dbReference type="NCBI Taxonomy" id="35620"/>
    <lineage>
        <taxon>Bacteria</taxon>
        <taxon>Bacillati</taxon>
        <taxon>Actinomycetota</taxon>
        <taxon>Actinomycetes</taxon>
        <taxon>Kitasatosporales</taxon>
        <taxon>Streptomycetaceae</taxon>
        <taxon>Streptomyces</taxon>
    </lineage>
</organism>